<dbReference type="Proteomes" id="UP000606499">
    <property type="component" value="Unassembled WGS sequence"/>
</dbReference>
<protein>
    <submittedName>
        <fullName evidence="2">Late competence development ComFB family protein</fullName>
    </submittedName>
</protein>
<sequence>MAEKRSSKTARVLNLITQQGGETPEQNTEEVRQPADVTQEEKKVVKRKAARKATVPRKPAVQKKIEDQDEPDQQASAVPERMAQSAPLPVVPIVQTTKDREKALSDEIRTGLLQALEAEVNAIPAQTAEEEAPPDEKAVDNMPSTEPEPAEQKKICFPSQGAKEEQAFVTPHGEKDVQYINVLQELVEEEAAYYVEHMLQCRCARCVADMKALALTNLPSKYVVLDSKRRNAMMSLYAARYDKLLSVQMMRACVLVNENPHH</sequence>
<evidence type="ECO:0000313" key="2">
    <source>
        <dbReference type="EMBL" id="MBC5725119.1"/>
    </source>
</evidence>
<dbReference type="RefSeq" id="WP_186949837.1">
    <property type="nucleotide sequence ID" value="NZ_JACOPL010000005.1"/>
</dbReference>
<proteinExistence type="predicted"/>
<comment type="caution">
    <text evidence="2">The sequence shown here is derived from an EMBL/GenBank/DDBJ whole genome shotgun (WGS) entry which is preliminary data.</text>
</comment>
<dbReference type="EMBL" id="JACOPL010000005">
    <property type="protein sequence ID" value="MBC5725119.1"/>
    <property type="molecule type" value="Genomic_DNA"/>
</dbReference>
<name>A0A923LWB4_9FIRM</name>
<feature type="compositionally biased region" description="Basic and acidic residues" evidence="1">
    <location>
        <begin position="29"/>
        <end position="43"/>
    </location>
</feature>
<organism evidence="2 3">
    <name type="scientific">Agathobaculum faecis</name>
    <dbReference type="NCBI Taxonomy" id="2763013"/>
    <lineage>
        <taxon>Bacteria</taxon>
        <taxon>Bacillati</taxon>
        <taxon>Bacillota</taxon>
        <taxon>Clostridia</taxon>
        <taxon>Eubacteriales</taxon>
        <taxon>Butyricicoccaceae</taxon>
        <taxon>Agathobaculum</taxon>
    </lineage>
</organism>
<evidence type="ECO:0000313" key="3">
    <source>
        <dbReference type="Proteomes" id="UP000606499"/>
    </source>
</evidence>
<evidence type="ECO:0000256" key="1">
    <source>
        <dbReference type="SAM" id="MobiDB-lite"/>
    </source>
</evidence>
<dbReference type="InterPro" id="IPR019657">
    <property type="entry name" value="ComFB"/>
</dbReference>
<feature type="compositionally biased region" description="Polar residues" evidence="1">
    <location>
        <begin position="15"/>
        <end position="26"/>
    </location>
</feature>
<accession>A0A923LWB4</accession>
<gene>
    <name evidence="2" type="ORF">H8S45_06565</name>
</gene>
<feature type="compositionally biased region" description="Basic residues" evidence="1">
    <location>
        <begin position="44"/>
        <end position="55"/>
    </location>
</feature>
<dbReference type="AlphaFoldDB" id="A0A923LWB4"/>
<reference evidence="2" key="1">
    <citation type="submission" date="2020-08" db="EMBL/GenBank/DDBJ databases">
        <title>Genome public.</title>
        <authorList>
            <person name="Liu C."/>
            <person name="Sun Q."/>
        </authorList>
    </citation>
    <scope>NUCLEOTIDE SEQUENCE</scope>
    <source>
        <strain evidence="2">NSJ-28</strain>
    </source>
</reference>
<feature type="region of interest" description="Disordered" evidence="1">
    <location>
        <begin position="1"/>
        <end position="84"/>
    </location>
</feature>
<dbReference type="Pfam" id="PF10719">
    <property type="entry name" value="ComFB"/>
    <property type="match status" value="1"/>
</dbReference>
<feature type="region of interest" description="Disordered" evidence="1">
    <location>
        <begin position="126"/>
        <end position="149"/>
    </location>
</feature>
<keyword evidence="3" id="KW-1185">Reference proteome</keyword>